<accession>A0A3N0EGE1</accession>
<keyword evidence="3" id="KW-1185">Reference proteome</keyword>
<protein>
    <submittedName>
        <fullName evidence="2">Uncharacterized protein</fullName>
    </submittedName>
</protein>
<proteinExistence type="predicted"/>
<name>A0A3N0EGE1_9ACTN</name>
<dbReference type="AlphaFoldDB" id="A0A3N0EGE1"/>
<gene>
    <name evidence="2" type="ORF">EFW17_03060</name>
</gene>
<evidence type="ECO:0000256" key="1">
    <source>
        <dbReference type="SAM" id="MobiDB-lite"/>
    </source>
</evidence>
<feature type="region of interest" description="Disordered" evidence="1">
    <location>
        <begin position="1"/>
        <end position="30"/>
    </location>
</feature>
<evidence type="ECO:0000313" key="3">
    <source>
        <dbReference type="Proteomes" id="UP000269198"/>
    </source>
</evidence>
<sequence>MSEPTVFSAAPAVESASGGAPPAYRPDPELPEELRPLHEEFGDWWRIGYEPMCAKAPYTARPRFDHARTVRADTVRLLARVLASATPDEDDAPIPGTSE</sequence>
<organism evidence="2 3">
    <name type="scientific">Halostreptopolyspora alba</name>
    <dbReference type="NCBI Taxonomy" id="2487137"/>
    <lineage>
        <taxon>Bacteria</taxon>
        <taxon>Bacillati</taxon>
        <taxon>Actinomycetota</taxon>
        <taxon>Actinomycetes</taxon>
        <taxon>Streptosporangiales</taxon>
        <taxon>Nocardiopsidaceae</taxon>
        <taxon>Halostreptopolyspora</taxon>
    </lineage>
</organism>
<dbReference type="RefSeq" id="WP_123199692.1">
    <property type="nucleotide sequence ID" value="NZ_RJMB01000002.1"/>
</dbReference>
<evidence type="ECO:0000313" key="2">
    <source>
        <dbReference type="EMBL" id="RNL86864.1"/>
    </source>
</evidence>
<dbReference type="EMBL" id="RJMB01000002">
    <property type="protein sequence ID" value="RNL86864.1"/>
    <property type="molecule type" value="Genomic_DNA"/>
</dbReference>
<dbReference type="OrthoDB" id="3439305at2"/>
<dbReference type="Proteomes" id="UP000269198">
    <property type="component" value="Unassembled WGS sequence"/>
</dbReference>
<comment type="caution">
    <text evidence="2">The sequence shown here is derived from an EMBL/GenBank/DDBJ whole genome shotgun (WGS) entry which is preliminary data.</text>
</comment>
<reference evidence="2 3" key="1">
    <citation type="submission" date="2018-11" db="EMBL/GenBank/DDBJ databases">
        <title>The genome draft of YIM 96095.</title>
        <authorList>
            <person name="Tang S.-K."/>
            <person name="Chunyu W.-X."/>
            <person name="Feng Y.-Z."/>
        </authorList>
    </citation>
    <scope>NUCLEOTIDE SEQUENCE [LARGE SCALE GENOMIC DNA]</scope>
    <source>
        <strain evidence="2 3">YIM 96095</strain>
    </source>
</reference>